<evidence type="ECO:0000313" key="2">
    <source>
        <dbReference type="Proteomes" id="UP001148629"/>
    </source>
</evidence>
<keyword evidence="2" id="KW-1185">Reference proteome</keyword>
<accession>A0ACC1RE39</accession>
<protein>
    <submittedName>
        <fullName evidence="1">Uncharacterized protein</fullName>
    </submittedName>
</protein>
<comment type="caution">
    <text evidence="1">The sequence shown here is derived from an EMBL/GenBank/DDBJ whole genome shotgun (WGS) entry which is preliminary data.</text>
</comment>
<evidence type="ECO:0000313" key="1">
    <source>
        <dbReference type="EMBL" id="KAJ3514235.1"/>
    </source>
</evidence>
<gene>
    <name evidence="1" type="ORF">NM208_g15083</name>
</gene>
<sequence>MASKFLVSSMLLLAVSPGVFSETPEDPETVIRCQAGIDDPVGPFDLKFRFTDTDDNHIPFSFTLRYGPNSHTVIPFNGTVDSYGDLYFDEDGSFYGVDLDFSAEFDYHLFHHWEVADEAHFAVGGKHYFGTEQLSNSDDLFDLLGVLDLGCLDFSKYCHVSDRSLTPQGPEGHELTRLTLICGEPWEDCHLEPRSLTRREQDSASQSLCLTPRGAILCMAERARRGNSSQ</sequence>
<dbReference type="Proteomes" id="UP001148629">
    <property type="component" value="Unassembled WGS sequence"/>
</dbReference>
<name>A0ACC1RE39_9HYPO</name>
<proteinExistence type="predicted"/>
<reference evidence="1" key="1">
    <citation type="submission" date="2022-08" db="EMBL/GenBank/DDBJ databases">
        <title>Genome Sequence of Fusarium decemcellulare.</title>
        <authorList>
            <person name="Buettner E."/>
        </authorList>
    </citation>
    <scope>NUCLEOTIDE SEQUENCE</scope>
    <source>
        <strain evidence="1">Babe19</strain>
    </source>
</reference>
<organism evidence="1 2">
    <name type="scientific">Fusarium decemcellulare</name>
    <dbReference type="NCBI Taxonomy" id="57161"/>
    <lineage>
        <taxon>Eukaryota</taxon>
        <taxon>Fungi</taxon>
        <taxon>Dikarya</taxon>
        <taxon>Ascomycota</taxon>
        <taxon>Pezizomycotina</taxon>
        <taxon>Sordariomycetes</taxon>
        <taxon>Hypocreomycetidae</taxon>
        <taxon>Hypocreales</taxon>
        <taxon>Nectriaceae</taxon>
        <taxon>Fusarium</taxon>
        <taxon>Fusarium decemcellulare species complex</taxon>
    </lineage>
</organism>
<dbReference type="EMBL" id="JANRMS010003855">
    <property type="protein sequence ID" value="KAJ3514235.1"/>
    <property type="molecule type" value="Genomic_DNA"/>
</dbReference>